<evidence type="ECO:0000313" key="4">
    <source>
        <dbReference type="EMBL" id="GEN10487.1"/>
    </source>
</evidence>
<dbReference type="InterPro" id="IPR022156">
    <property type="entry name" value="Uncharacterised_YfbK_N"/>
</dbReference>
<evidence type="ECO:0000259" key="3">
    <source>
        <dbReference type="PROSITE" id="PS50234"/>
    </source>
</evidence>
<evidence type="ECO:0000313" key="6">
    <source>
        <dbReference type="Proteomes" id="UP000183760"/>
    </source>
</evidence>
<feature type="domain" description="VWFA" evidence="3">
    <location>
        <begin position="279"/>
        <end position="453"/>
    </location>
</feature>
<keyword evidence="2" id="KW-0732">Signal</keyword>
<dbReference type="Pfam" id="PF12034">
    <property type="entry name" value="YfbK_C"/>
    <property type="match status" value="1"/>
</dbReference>
<feature type="region of interest" description="Disordered" evidence="1">
    <location>
        <begin position="32"/>
        <end position="181"/>
    </location>
</feature>
<keyword evidence="6" id="KW-1185">Reference proteome</keyword>
<dbReference type="PANTHER" id="PTHR10579:SF43">
    <property type="entry name" value="ZINC FINGER (C3HC4-TYPE RING FINGER) FAMILY PROTEIN"/>
    <property type="match status" value="1"/>
</dbReference>
<feature type="signal peptide" evidence="2">
    <location>
        <begin position="1"/>
        <end position="32"/>
    </location>
</feature>
<dbReference type="PROSITE" id="PS51257">
    <property type="entry name" value="PROKAR_LIPOPROTEIN"/>
    <property type="match status" value="1"/>
</dbReference>
<protein>
    <submittedName>
        <fullName evidence="5">Ca-activated chloride channel family protein</fullName>
    </submittedName>
</protein>
<dbReference type="Proteomes" id="UP000321514">
    <property type="component" value="Unassembled WGS sequence"/>
</dbReference>
<dbReference type="Pfam" id="PF12450">
    <property type="entry name" value="vWF_A"/>
    <property type="match status" value="1"/>
</dbReference>
<sequence length="625" mass="66257">MSQTFLKRRLSQWGSALLVACTLPACMSSKPAAEGVSAAPQADYKPRVASRDDATHDGAKDERREKAPTGAVAQATTAQPKTPKAAPHAFADAEHDESAAVEGAPMEEPSAVMVAAPPPPSPATLAGAGGAPHPMELAKRAAPGPGKSMPSLPMRKPAQDKLAPADADTTHQGNTFENWKPNAFTETAKDSLSTFAADVDTASYTVARRYLQQGNLPPTSAVRVEEFVNYFKYRYAPPEKGAFTVHLEAAPSPFDAKRHFVRVGVQGKVVSRSQRKPAHLVFLIDTSGSMASQDKLPLAKEAIKIAVKNLNENDTVAIVTYAGSTRDVLSPTPATDVKRIHAALDGLESGGGTAMGSGMEMAYKHAVKKASGQVVSRVVVLTDGDANIGSVSPESMLESIRKYVAEGVTLTTVGFGMGNYRDDMMEKLADKGNGNSFYVDSYKEAKKVFETQLTGTLEVIAKDVKLQVEFNPAAVSRYRLVGYENRDVADKDFRDDKVDAGEIGAGHNVTALYEVELVKGATESLATVRVRAKAPNGTEASEQAFPLERSLLRDSLEAASPDFRFALAVAATADVLRGNPAAEGWSLATAQKLAEGAVGGDADRAEFVRLVTQARALSGASARGR</sequence>
<name>A0A511T8X4_MYXFU</name>
<dbReference type="STRING" id="1334629.MFUL124B02_23520"/>
<evidence type="ECO:0000256" key="1">
    <source>
        <dbReference type="SAM" id="MobiDB-lite"/>
    </source>
</evidence>
<feature type="compositionally biased region" description="Low complexity" evidence="1">
    <location>
        <begin position="73"/>
        <end position="87"/>
    </location>
</feature>
<dbReference type="Proteomes" id="UP000183760">
    <property type="component" value="Unassembled WGS sequence"/>
</dbReference>
<reference evidence="4 7" key="2">
    <citation type="submission" date="2019-07" db="EMBL/GenBank/DDBJ databases">
        <title>Whole genome shotgun sequence of Myxococcus fulvus NBRC 100333.</title>
        <authorList>
            <person name="Hosoyama A."/>
            <person name="Uohara A."/>
            <person name="Ohji S."/>
            <person name="Ichikawa N."/>
        </authorList>
    </citation>
    <scope>NUCLEOTIDE SEQUENCE [LARGE SCALE GENOMIC DNA]</scope>
    <source>
        <strain evidence="4 7">NBRC 100333</strain>
    </source>
</reference>
<dbReference type="OrthoDB" id="9805121at2"/>
<dbReference type="InterPro" id="IPR002035">
    <property type="entry name" value="VWF_A"/>
</dbReference>
<evidence type="ECO:0000256" key="2">
    <source>
        <dbReference type="SAM" id="SignalP"/>
    </source>
</evidence>
<evidence type="ECO:0000313" key="7">
    <source>
        <dbReference type="Proteomes" id="UP000321514"/>
    </source>
</evidence>
<dbReference type="AlphaFoldDB" id="A0A511T8X4"/>
<comment type="caution">
    <text evidence="4">The sequence shown here is derived from an EMBL/GenBank/DDBJ whole genome shotgun (WGS) entry which is preliminary data.</text>
</comment>
<dbReference type="InterPro" id="IPR021908">
    <property type="entry name" value="YfbK_C"/>
</dbReference>
<proteinExistence type="predicted"/>
<dbReference type="InterPro" id="IPR051266">
    <property type="entry name" value="CLCR"/>
</dbReference>
<feature type="compositionally biased region" description="Basic and acidic residues" evidence="1">
    <location>
        <begin position="44"/>
        <end position="67"/>
    </location>
</feature>
<evidence type="ECO:0000313" key="5">
    <source>
        <dbReference type="EMBL" id="SET81550.1"/>
    </source>
</evidence>
<reference evidence="5 6" key="1">
    <citation type="submission" date="2016-10" db="EMBL/GenBank/DDBJ databases">
        <authorList>
            <person name="Varghese N."/>
            <person name="Submissions S."/>
        </authorList>
    </citation>
    <scope>NUCLEOTIDE SEQUENCE [LARGE SCALE GENOMIC DNA]</scope>
    <source>
        <strain evidence="5 6">DSM 16525</strain>
    </source>
</reference>
<dbReference type="InterPro" id="IPR036465">
    <property type="entry name" value="vWFA_dom_sf"/>
</dbReference>
<dbReference type="EMBL" id="BJXR01000039">
    <property type="protein sequence ID" value="GEN10487.1"/>
    <property type="molecule type" value="Genomic_DNA"/>
</dbReference>
<accession>A0A511T8X4</accession>
<feature type="chain" id="PRO_5022734192" evidence="2">
    <location>
        <begin position="33"/>
        <end position="625"/>
    </location>
</feature>
<dbReference type="EMBL" id="FOIB01000003">
    <property type="protein sequence ID" value="SET81550.1"/>
    <property type="molecule type" value="Genomic_DNA"/>
</dbReference>
<dbReference type="Pfam" id="PF00092">
    <property type="entry name" value="VWA"/>
    <property type="match status" value="1"/>
</dbReference>
<gene>
    <name evidence="4" type="ORF">MFU01_55240</name>
    <name evidence="5" type="ORF">SAMN05443572_103345</name>
</gene>
<dbReference type="PROSITE" id="PS50234">
    <property type="entry name" value="VWFA"/>
    <property type="match status" value="1"/>
</dbReference>
<dbReference type="Gene3D" id="3.40.50.410">
    <property type="entry name" value="von Willebrand factor, type A domain"/>
    <property type="match status" value="1"/>
</dbReference>
<dbReference type="RefSeq" id="WP_074952246.1">
    <property type="nucleotide sequence ID" value="NZ_BJXR01000039.1"/>
</dbReference>
<dbReference type="SMART" id="SM00327">
    <property type="entry name" value="VWA"/>
    <property type="match status" value="1"/>
</dbReference>
<dbReference type="PANTHER" id="PTHR10579">
    <property type="entry name" value="CALCIUM-ACTIVATED CHLORIDE CHANNEL REGULATOR"/>
    <property type="match status" value="1"/>
</dbReference>
<organism evidence="4 7">
    <name type="scientific">Myxococcus fulvus</name>
    <dbReference type="NCBI Taxonomy" id="33"/>
    <lineage>
        <taxon>Bacteria</taxon>
        <taxon>Pseudomonadati</taxon>
        <taxon>Myxococcota</taxon>
        <taxon>Myxococcia</taxon>
        <taxon>Myxococcales</taxon>
        <taxon>Cystobacterineae</taxon>
        <taxon>Myxococcaceae</taxon>
        <taxon>Myxococcus</taxon>
    </lineage>
</organism>
<dbReference type="SUPFAM" id="SSF53300">
    <property type="entry name" value="vWA-like"/>
    <property type="match status" value="1"/>
</dbReference>